<dbReference type="Pfam" id="PF00913">
    <property type="entry name" value="Trypan_glycop"/>
    <property type="match status" value="1"/>
</dbReference>
<evidence type="ECO:0000256" key="1">
    <source>
        <dbReference type="ARBA" id="ARBA00004609"/>
    </source>
</evidence>
<evidence type="ECO:0000256" key="4">
    <source>
        <dbReference type="ARBA" id="ARBA00023136"/>
    </source>
</evidence>
<dbReference type="GO" id="GO:0042783">
    <property type="term" value="P:symbiont-mediated evasion of host immune response"/>
    <property type="evidence" value="ECO:0007669"/>
    <property type="project" value="InterPro"/>
</dbReference>
<proteinExistence type="predicted"/>
<feature type="domain" description="Trypanosome variant surface glycoprotein A-type N-terminal" evidence="8">
    <location>
        <begin position="39"/>
        <end position="396"/>
    </location>
</feature>
<dbReference type="SUPFAM" id="SSF58087">
    <property type="entry name" value="Variant surface glycoprotein (N-terminal domain)"/>
    <property type="match status" value="1"/>
</dbReference>
<evidence type="ECO:0000256" key="5">
    <source>
        <dbReference type="ARBA" id="ARBA00023180"/>
    </source>
</evidence>
<dbReference type="VEuPathDB" id="TriTrypDB:Tb927.11.20240"/>
<evidence type="ECO:0000256" key="3">
    <source>
        <dbReference type="ARBA" id="ARBA00022622"/>
    </source>
</evidence>
<reference evidence="9" key="1">
    <citation type="submission" date="2016-08" db="EMBL/GenBank/DDBJ databases">
        <title>VSG repertoire of Trypanosoma brucei EATRO 1125.</title>
        <authorList>
            <person name="Cross G.A."/>
        </authorList>
    </citation>
    <scope>NUCLEOTIDE SEQUENCE</scope>
    <source>
        <strain evidence="9">EATRO 1125</strain>
    </source>
</reference>
<dbReference type="AlphaFoldDB" id="A0A1J0RBA6"/>
<feature type="region of interest" description="Disordered" evidence="7">
    <location>
        <begin position="167"/>
        <end position="189"/>
    </location>
</feature>
<evidence type="ECO:0000313" key="9">
    <source>
        <dbReference type="EMBL" id="APD75084.1"/>
    </source>
</evidence>
<keyword evidence="6" id="KW-0449">Lipoprotein</keyword>
<dbReference type="EMBL" id="KX701128">
    <property type="protein sequence ID" value="APD75084.1"/>
    <property type="molecule type" value="Genomic_DNA"/>
</dbReference>
<evidence type="ECO:0000259" key="8">
    <source>
        <dbReference type="Pfam" id="PF00913"/>
    </source>
</evidence>
<evidence type="ECO:0000256" key="6">
    <source>
        <dbReference type="ARBA" id="ARBA00023288"/>
    </source>
</evidence>
<feature type="compositionally biased region" description="Basic and acidic residues" evidence="7">
    <location>
        <begin position="421"/>
        <end position="433"/>
    </location>
</feature>
<protein>
    <submittedName>
        <fullName evidence="9">Variant surface glycoprotein 1125.4887</fullName>
    </submittedName>
</protein>
<dbReference type="InterPro" id="IPR001812">
    <property type="entry name" value="Trypano_VSG_A_N_dom"/>
</dbReference>
<organism evidence="9">
    <name type="scientific">Trypanosoma brucei</name>
    <dbReference type="NCBI Taxonomy" id="5691"/>
    <lineage>
        <taxon>Eukaryota</taxon>
        <taxon>Discoba</taxon>
        <taxon>Euglenozoa</taxon>
        <taxon>Kinetoplastea</taxon>
        <taxon>Metakinetoplastina</taxon>
        <taxon>Trypanosomatida</taxon>
        <taxon>Trypanosomatidae</taxon>
        <taxon>Trypanosoma</taxon>
    </lineage>
</organism>
<comment type="subcellular location">
    <subcellularLocation>
        <location evidence="1">Cell membrane</location>
        <topology evidence="1">Lipid-anchor</topology>
        <topology evidence="1">GPI-anchor</topology>
    </subcellularLocation>
</comment>
<accession>A0A1J0RBA6</accession>
<dbReference type="GO" id="GO:0098552">
    <property type="term" value="C:side of membrane"/>
    <property type="evidence" value="ECO:0007669"/>
    <property type="project" value="UniProtKB-KW"/>
</dbReference>
<keyword evidence="2" id="KW-1003">Cell membrane</keyword>
<dbReference type="VEuPathDB" id="TriTrypDB:Tb427_000318400"/>
<feature type="region of interest" description="Disordered" evidence="7">
    <location>
        <begin position="404"/>
        <end position="433"/>
    </location>
</feature>
<evidence type="ECO:0000256" key="2">
    <source>
        <dbReference type="ARBA" id="ARBA00022475"/>
    </source>
</evidence>
<dbReference type="GO" id="GO:0005886">
    <property type="term" value="C:plasma membrane"/>
    <property type="evidence" value="ECO:0007669"/>
    <property type="project" value="UniProtKB-SubCell"/>
</dbReference>
<keyword evidence="5" id="KW-0325">Glycoprotein</keyword>
<feature type="compositionally biased region" description="Polar residues" evidence="7">
    <location>
        <begin position="411"/>
        <end position="420"/>
    </location>
</feature>
<name>A0A1J0RBA6_9TRYP</name>
<evidence type="ECO:0000256" key="7">
    <source>
        <dbReference type="SAM" id="MobiDB-lite"/>
    </source>
</evidence>
<sequence>MANCSAFLQVKVSIVVLEFCGLVRHCTSLHGPAKQATTPCTAATQLRELAHNSAAILDTVMDKVTQLQLEEQKLRPAALSFSEPTKSAAIALAATWGQRALTLSRKLQQKLTAVTDGVAAVSRLSGSAKTLSELATLQLEDINKITANTFATISSTKIKFKVAPKKHGACNKGNEQREEKSEGTTTKPANADEISVVTAEVPAEQTTAGNALSIYGHSSTTGPITGPGSCKNAQGTNIGIKGGIVFKITTAQTHIEAAAPNGPAYITVPAATKIPSDKKHAAELKLVTQMLSDARELEAAAATATTDATYDDTNLKDAIAKTLGGAEATATKAELKPVVDRTTKDLFGEKGETITKTVQTYVKGFKPWKAATGDESKTLDSISDPDELYKATIYYTVKNFITEQDQKKKNQASPSCSTNAEKPEEEPKKMADE</sequence>
<keyword evidence="4" id="KW-0472">Membrane</keyword>
<keyword evidence="3" id="KW-0336">GPI-anchor</keyword>